<organism evidence="2 3">
    <name type="scientific">Trichococcus palustris</name>
    <dbReference type="NCBI Taxonomy" id="140314"/>
    <lineage>
        <taxon>Bacteria</taxon>
        <taxon>Bacillati</taxon>
        <taxon>Bacillota</taxon>
        <taxon>Bacilli</taxon>
        <taxon>Lactobacillales</taxon>
        <taxon>Carnobacteriaceae</taxon>
        <taxon>Trichococcus</taxon>
    </lineage>
</organism>
<accession>A0A143YJW4</accession>
<sequence>MDVRLRTVAECCNCFGAGYKGFQGSGAKHKFEEDTDIKRLKFYPNGEWDNRLTPDGNRFTEFHINSEENDKYAWSRLTELNQKIALFSHEKISSAKYEAIFKGLYCVNTEETLKSRKVTYDRISKIVPTYYPKTVLSPKVIAEAYDTKGYMVAHFYDVAMLDAFQQKYATDYIYRLK</sequence>
<evidence type="ECO:0000313" key="3">
    <source>
        <dbReference type="Proteomes" id="UP000242754"/>
    </source>
</evidence>
<reference evidence="2 3" key="1">
    <citation type="submission" date="2016-02" db="EMBL/GenBank/DDBJ databases">
        <authorList>
            <person name="Wen L."/>
            <person name="He K."/>
            <person name="Yang H."/>
        </authorList>
    </citation>
    <scope>NUCLEOTIDE SEQUENCE [LARGE SCALE GENOMIC DNA]</scope>
    <source>
        <strain evidence="2">Trichococcus palustris</strain>
    </source>
</reference>
<name>A0A143YJW4_9LACT</name>
<dbReference type="Pfam" id="PF18491">
    <property type="entry name" value="SRA"/>
    <property type="match status" value="1"/>
</dbReference>
<dbReference type="OrthoDB" id="5125854at2"/>
<protein>
    <recommendedName>
        <fullName evidence="1">PvuRts1 I-like SET and RING associated domain-containing protein</fullName>
    </recommendedName>
</protein>
<dbReference type="EMBL" id="FJNE01000003">
    <property type="protein sequence ID" value="CZQ88953.1"/>
    <property type="molecule type" value="Genomic_DNA"/>
</dbReference>
<feature type="domain" description="PvuRts1 I-like SET and RING associated" evidence="1">
    <location>
        <begin position="2"/>
        <end position="129"/>
    </location>
</feature>
<keyword evidence="3" id="KW-1185">Reference proteome</keyword>
<evidence type="ECO:0000313" key="2">
    <source>
        <dbReference type="EMBL" id="CZQ88953.1"/>
    </source>
</evidence>
<dbReference type="AlphaFoldDB" id="A0A143YJW4"/>
<dbReference type="InterPro" id="IPR040674">
    <property type="entry name" value="PvuRts1I-like_SRA"/>
</dbReference>
<dbReference type="Proteomes" id="UP000242754">
    <property type="component" value="Unassembled WGS sequence"/>
</dbReference>
<proteinExistence type="predicted"/>
<evidence type="ECO:0000259" key="1">
    <source>
        <dbReference type="Pfam" id="PF18491"/>
    </source>
</evidence>
<gene>
    <name evidence="2" type="ORF">Tpal_1072</name>
</gene>